<dbReference type="PROSITE" id="PS01124">
    <property type="entry name" value="HTH_ARAC_FAMILY_2"/>
    <property type="match status" value="1"/>
</dbReference>
<gene>
    <name evidence="6" type="ORF">E1269_02470</name>
</gene>
<protein>
    <submittedName>
        <fullName evidence="6">AraC family transcriptional regulator</fullName>
    </submittedName>
</protein>
<dbReference type="InterPro" id="IPR009057">
    <property type="entry name" value="Homeodomain-like_sf"/>
</dbReference>
<keyword evidence="1" id="KW-0805">Transcription regulation</keyword>
<dbReference type="InterPro" id="IPR018062">
    <property type="entry name" value="HTH_AraC-typ_CS"/>
</dbReference>
<dbReference type="OrthoDB" id="3172070at2"/>
<evidence type="ECO:0000259" key="5">
    <source>
        <dbReference type="PROSITE" id="PS01124"/>
    </source>
</evidence>
<dbReference type="SUPFAM" id="SSF51215">
    <property type="entry name" value="Regulatory protein AraC"/>
    <property type="match status" value="1"/>
</dbReference>
<sequence length="280" mass="30391">MDAVSTAADATGLLRDRVLLEWYAYEPGPPVTIPRHTHDGYQLNLNLDLPGGIRYRGEYHVVPTGTLTVVMPGEAHTPVDPDHRERDSRHLVLYVEADALGAVTAEMAGSPSGTPFFGELAIGDADTVSRFAATHATVSAAASALDRDVELLTLLAALVRRHAGVPARPIPAAHRAVRWARDYLHDHRASNVSLSELAQASGLSPYHLTRLFTAAVGMPPHSYQLQLRVEHAKRLLLAGRAVSDAAHEAGFFDLSHFTRHFRRFVGVPPGSYARRAAGTR</sequence>
<dbReference type="GO" id="GO:0043565">
    <property type="term" value="F:sequence-specific DNA binding"/>
    <property type="evidence" value="ECO:0007669"/>
    <property type="project" value="InterPro"/>
</dbReference>
<accession>A0A4R5DRQ2</accession>
<dbReference type="SMART" id="SM00342">
    <property type="entry name" value="HTH_ARAC"/>
    <property type="match status" value="1"/>
</dbReference>
<dbReference type="PANTHER" id="PTHR46796">
    <property type="entry name" value="HTH-TYPE TRANSCRIPTIONAL ACTIVATOR RHAS-RELATED"/>
    <property type="match status" value="1"/>
</dbReference>
<name>A0A4R5DRQ2_9ACTN</name>
<dbReference type="AlphaFoldDB" id="A0A4R5DRQ2"/>
<dbReference type="Pfam" id="PF12833">
    <property type="entry name" value="HTH_18"/>
    <property type="match status" value="1"/>
</dbReference>
<keyword evidence="4" id="KW-0804">Transcription</keyword>
<keyword evidence="3" id="KW-0010">Activator</keyword>
<dbReference type="InterPro" id="IPR037923">
    <property type="entry name" value="HTH-like"/>
</dbReference>
<evidence type="ECO:0000256" key="3">
    <source>
        <dbReference type="ARBA" id="ARBA00023159"/>
    </source>
</evidence>
<dbReference type="Gene3D" id="1.10.10.60">
    <property type="entry name" value="Homeodomain-like"/>
    <property type="match status" value="2"/>
</dbReference>
<evidence type="ECO:0000256" key="4">
    <source>
        <dbReference type="ARBA" id="ARBA00023163"/>
    </source>
</evidence>
<evidence type="ECO:0000256" key="1">
    <source>
        <dbReference type="ARBA" id="ARBA00023015"/>
    </source>
</evidence>
<proteinExistence type="predicted"/>
<dbReference type="PROSITE" id="PS00041">
    <property type="entry name" value="HTH_ARAC_FAMILY_1"/>
    <property type="match status" value="1"/>
</dbReference>
<dbReference type="InterPro" id="IPR050204">
    <property type="entry name" value="AraC_XylS_family_regulators"/>
</dbReference>
<keyword evidence="2" id="KW-0238">DNA-binding</keyword>
<dbReference type="Proteomes" id="UP000294739">
    <property type="component" value="Unassembled WGS sequence"/>
</dbReference>
<keyword evidence="7" id="KW-1185">Reference proteome</keyword>
<evidence type="ECO:0000313" key="6">
    <source>
        <dbReference type="EMBL" id="TDE14994.1"/>
    </source>
</evidence>
<comment type="caution">
    <text evidence="6">The sequence shown here is derived from an EMBL/GenBank/DDBJ whole genome shotgun (WGS) entry which is preliminary data.</text>
</comment>
<dbReference type="InParanoid" id="A0A4R5DRQ2"/>
<dbReference type="GO" id="GO:0003700">
    <property type="term" value="F:DNA-binding transcription factor activity"/>
    <property type="evidence" value="ECO:0007669"/>
    <property type="project" value="InterPro"/>
</dbReference>
<evidence type="ECO:0000313" key="7">
    <source>
        <dbReference type="Proteomes" id="UP000294739"/>
    </source>
</evidence>
<dbReference type="SUPFAM" id="SSF46689">
    <property type="entry name" value="Homeodomain-like"/>
    <property type="match status" value="2"/>
</dbReference>
<organism evidence="6 7">
    <name type="scientific">Jiangella asiatica</name>
    <dbReference type="NCBI Taxonomy" id="2530372"/>
    <lineage>
        <taxon>Bacteria</taxon>
        <taxon>Bacillati</taxon>
        <taxon>Actinomycetota</taxon>
        <taxon>Actinomycetes</taxon>
        <taxon>Jiangellales</taxon>
        <taxon>Jiangellaceae</taxon>
        <taxon>Jiangella</taxon>
    </lineage>
</organism>
<feature type="domain" description="HTH araC/xylS-type" evidence="5">
    <location>
        <begin position="178"/>
        <end position="275"/>
    </location>
</feature>
<dbReference type="EMBL" id="SMKZ01000002">
    <property type="protein sequence ID" value="TDE14994.1"/>
    <property type="molecule type" value="Genomic_DNA"/>
</dbReference>
<dbReference type="PANTHER" id="PTHR46796:SF2">
    <property type="entry name" value="TRANSCRIPTIONAL REGULATORY PROTEIN"/>
    <property type="match status" value="1"/>
</dbReference>
<dbReference type="InterPro" id="IPR018060">
    <property type="entry name" value="HTH_AraC"/>
</dbReference>
<dbReference type="InterPro" id="IPR003313">
    <property type="entry name" value="AraC-bd"/>
</dbReference>
<evidence type="ECO:0000256" key="2">
    <source>
        <dbReference type="ARBA" id="ARBA00023125"/>
    </source>
</evidence>
<reference evidence="6 7" key="1">
    <citation type="submission" date="2019-03" db="EMBL/GenBank/DDBJ databases">
        <title>Draft genome sequences of novel Actinobacteria.</title>
        <authorList>
            <person name="Sahin N."/>
            <person name="Ay H."/>
            <person name="Saygin H."/>
        </authorList>
    </citation>
    <scope>NUCLEOTIDE SEQUENCE [LARGE SCALE GENOMIC DNA]</scope>
    <source>
        <strain evidence="6 7">5K138</strain>
    </source>
</reference>
<dbReference type="Pfam" id="PF02311">
    <property type="entry name" value="AraC_binding"/>
    <property type="match status" value="1"/>
</dbReference>